<gene>
    <name evidence="4" type="ORF">I6I10_09360</name>
</gene>
<dbReference type="InterPro" id="IPR011032">
    <property type="entry name" value="GroES-like_sf"/>
</dbReference>
<dbReference type="PANTHER" id="PTHR48106">
    <property type="entry name" value="QUINONE OXIDOREDUCTASE PIG3-RELATED"/>
    <property type="match status" value="1"/>
</dbReference>
<accession>A0A7T4EE49</accession>
<dbReference type="SMART" id="SM00829">
    <property type="entry name" value="PKS_ER"/>
    <property type="match status" value="1"/>
</dbReference>
<dbReference type="InterPro" id="IPR013154">
    <property type="entry name" value="ADH-like_N"/>
</dbReference>
<dbReference type="Proteomes" id="UP000596145">
    <property type="component" value="Chromosome"/>
</dbReference>
<dbReference type="GO" id="GO:0070402">
    <property type="term" value="F:NADPH binding"/>
    <property type="evidence" value="ECO:0007669"/>
    <property type="project" value="TreeGrafter"/>
</dbReference>
<name>A0A7T4EE49_9CORY</name>
<evidence type="ECO:0000256" key="2">
    <source>
        <dbReference type="ARBA" id="ARBA00023002"/>
    </source>
</evidence>
<dbReference type="GeneID" id="92760110"/>
<dbReference type="Pfam" id="PF00107">
    <property type="entry name" value="ADH_zinc_N"/>
    <property type="match status" value="1"/>
</dbReference>
<dbReference type="InterPro" id="IPR036291">
    <property type="entry name" value="NAD(P)-bd_dom_sf"/>
</dbReference>
<dbReference type="SUPFAM" id="SSF50129">
    <property type="entry name" value="GroES-like"/>
    <property type="match status" value="1"/>
</dbReference>
<dbReference type="CDD" id="cd05286">
    <property type="entry name" value="QOR2"/>
    <property type="match status" value="1"/>
</dbReference>
<reference evidence="4 5" key="1">
    <citation type="submission" date="2020-12" db="EMBL/GenBank/DDBJ databases">
        <title>FDA dAtabase for Regulatory Grade micrObial Sequences (FDA-ARGOS): Supporting development and validation of Infectious Disease Dx tests.</title>
        <authorList>
            <person name="Sproer C."/>
            <person name="Gronow S."/>
            <person name="Severitt S."/>
            <person name="Schroder I."/>
            <person name="Tallon L."/>
            <person name="Sadzewicz L."/>
            <person name="Zhao X."/>
            <person name="Boylan J."/>
            <person name="Ott S."/>
            <person name="Bowen H."/>
            <person name="Vavikolanu K."/>
            <person name="Mehta A."/>
            <person name="Aluvathingal J."/>
            <person name="Nadendla S."/>
            <person name="Lowell S."/>
            <person name="Myers T."/>
            <person name="Yan Y."/>
            <person name="Sichtig H."/>
        </authorList>
    </citation>
    <scope>NUCLEOTIDE SEQUENCE [LARGE SCALE GENOMIC DNA]</scope>
    <source>
        <strain evidence="4 5">FDAARGOS_1053</strain>
    </source>
</reference>
<dbReference type="Gene3D" id="3.90.180.10">
    <property type="entry name" value="Medium-chain alcohol dehydrogenases, catalytic domain"/>
    <property type="match status" value="1"/>
</dbReference>
<dbReference type="Pfam" id="PF08240">
    <property type="entry name" value="ADH_N"/>
    <property type="match status" value="1"/>
</dbReference>
<keyword evidence="2" id="KW-0560">Oxidoreductase</keyword>
<evidence type="ECO:0000313" key="5">
    <source>
        <dbReference type="Proteomes" id="UP000596145"/>
    </source>
</evidence>
<dbReference type="GO" id="GO:0003960">
    <property type="term" value="F:quinone reductase (NADPH) activity"/>
    <property type="evidence" value="ECO:0007669"/>
    <property type="project" value="InterPro"/>
</dbReference>
<dbReference type="InterPro" id="IPR047618">
    <property type="entry name" value="QOR-like"/>
</dbReference>
<organism evidence="4 5">
    <name type="scientific">Corynebacterium glucuronolyticum</name>
    <dbReference type="NCBI Taxonomy" id="39791"/>
    <lineage>
        <taxon>Bacteria</taxon>
        <taxon>Bacillati</taxon>
        <taxon>Actinomycetota</taxon>
        <taxon>Actinomycetes</taxon>
        <taxon>Mycobacteriales</taxon>
        <taxon>Corynebacteriaceae</taxon>
        <taxon>Corynebacterium</taxon>
    </lineage>
</organism>
<dbReference type="OrthoDB" id="9805883at2"/>
<sequence>MRAIVIEQTGGPEVLKLSEAPIPQPTDDQVLIQVDVAGINYIDTYYRSGIYHAGLPFIPGQEGTGKVVQDPRGEIAEGTVVAWFTALGSYAEYVCVPRNRIVAVPDTISPTVAASMLLQGVTAHYLTDGVYHLDENSTCLITAGAGGVGLLTTQFAVSLGATVYSVVSSDEKEELAREAGATEVFRYSEQLAEKVRRYNGGVGVDVVYDGVGKDTFQESLEVVRPRGTVALFGAASGPVEPIDPQLLNTHGSIFLTRPSISAYIATDDEFAMRCQAVTKAVAAGTLDIRVGGVYPLEEAARAHTDLQSRKTTGSIVLEVSKP</sequence>
<dbReference type="SUPFAM" id="SSF51735">
    <property type="entry name" value="NAD(P)-binding Rossmann-fold domains"/>
    <property type="match status" value="1"/>
</dbReference>
<evidence type="ECO:0000313" key="4">
    <source>
        <dbReference type="EMBL" id="QQB45701.1"/>
    </source>
</evidence>
<protein>
    <submittedName>
        <fullName evidence="4">Quinone oxidoreductase</fullName>
    </submittedName>
</protein>
<feature type="domain" description="Enoyl reductase (ER)" evidence="3">
    <location>
        <begin position="10"/>
        <end position="317"/>
    </location>
</feature>
<keyword evidence="1" id="KW-0521">NADP</keyword>
<proteinExistence type="predicted"/>
<evidence type="ECO:0000259" key="3">
    <source>
        <dbReference type="SMART" id="SM00829"/>
    </source>
</evidence>
<evidence type="ECO:0000256" key="1">
    <source>
        <dbReference type="ARBA" id="ARBA00022857"/>
    </source>
</evidence>
<dbReference type="AlphaFoldDB" id="A0A7T4EE49"/>
<dbReference type="GO" id="GO:0005829">
    <property type="term" value="C:cytosol"/>
    <property type="evidence" value="ECO:0007669"/>
    <property type="project" value="TreeGrafter"/>
</dbReference>
<dbReference type="Gene3D" id="3.40.50.720">
    <property type="entry name" value="NAD(P)-binding Rossmann-like Domain"/>
    <property type="match status" value="1"/>
</dbReference>
<dbReference type="InterPro" id="IPR013149">
    <property type="entry name" value="ADH-like_C"/>
</dbReference>
<dbReference type="InterPro" id="IPR020843">
    <property type="entry name" value="ER"/>
</dbReference>
<dbReference type="RefSeq" id="WP_005389984.1">
    <property type="nucleotide sequence ID" value="NZ_CP066007.1"/>
</dbReference>
<dbReference type="PANTHER" id="PTHR48106:SF13">
    <property type="entry name" value="QUINONE OXIDOREDUCTASE-RELATED"/>
    <property type="match status" value="1"/>
</dbReference>
<dbReference type="GO" id="GO:0035925">
    <property type="term" value="F:mRNA 3'-UTR AU-rich region binding"/>
    <property type="evidence" value="ECO:0007669"/>
    <property type="project" value="TreeGrafter"/>
</dbReference>
<dbReference type="EMBL" id="CP066007">
    <property type="protein sequence ID" value="QQB45701.1"/>
    <property type="molecule type" value="Genomic_DNA"/>
</dbReference>